<dbReference type="AlphaFoldDB" id="E0DG15"/>
<dbReference type="STRING" id="553207.HMPREF0299_6809"/>
<comment type="caution">
    <text evidence="1">The sequence shown here is derived from an EMBL/GenBank/DDBJ whole genome shotgun (WGS) entry which is preliminary data.</text>
</comment>
<protein>
    <submittedName>
        <fullName evidence="1">Uncharacterized protein</fullName>
    </submittedName>
</protein>
<name>E0DG15_9CORY</name>
<dbReference type="EMBL" id="ACSH02000005">
    <property type="protein sequence ID" value="EFM48859.1"/>
    <property type="molecule type" value="Genomic_DNA"/>
</dbReference>
<evidence type="ECO:0000313" key="2">
    <source>
        <dbReference type="Proteomes" id="UP000004218"/>
    </source>
</evidence>
<organism evidence="1 2">
    <name type="scientific">Corynebacterium matruchotii ATCC 14266</name>
    <dbReference type="NCBI Taxonomy" id="553207"/>
    <lineage>
        <taxon>Bacteria</taxon>
        <taxon>Bacillati</taxon>
        <taxon>Actinomycetota</taxon>
        <taxon>Actinomycetes</taxon>
        <taxon>Mycobacteriales</taxon>
        <taxon>Corynebacteriaceae</taxon>
        <taxon>Corynebacterium</taxon>
    </lineage>
</organism>
<accession>E0DG15</accession>
<proteinExistence type="predicted"/>
<evidence type="ECO:0000313" key="1">
    <source>
        <dbReference type="EMBL" id="EFM48859.1"/>
    </source>
</evidence>
<keyword evidence="2" id="KW-1185">Reference proteome</keyword>
<gene>
    <name evidence="1" type="ORF">HMPREF0299_6809</name>
</gene>
<dbReference type="Proteomes" id="UP000004218">
    <property type="component" value="Unassembled WGS sequence"/>
</dbReference>
<reference evidence="1" key="1">
    <citation type="submission" date="2010-08" db="EMBL/GenBank/DDBJ databases">
        <authorList>
            <person name="Harkins D.M."/>
            <person name="Madupu R."/>
            <person name="Durkin A.S."/>
            <person name="Torralba M."/>
            <person name="Methe B."/>
            <person name="Sutton G.G."/>
            <person name="Nelson K.E."/>
        </authorList>
    </citation>
    <scope>NUCLEOTIDE SEQUENCE [LARGE SCALE GENOMIC DNA]</scope>
    <source>
        <strain evidence="1">ATCC 14266</strain>
    </source>
</reference>
<sequence>MIGWQNTNDKEKYTMKPHSTTRHITTMLTALTALALLTACGSETTAPTELGYLRPRDWHTITDIKDTIRTLTGGCAAYTDTEGIGSCAEGDQQTYLFTIDPADLDPATTQPRAGTITMTARAQAEERNVAAAVLIGPRWQIACYGAHALSNCSVLRGAFDMKTIDVYNLEQADNADDFRTDVTVRILD</sequence>